<protein>
    <submittedName>
        <fullName evidence="2">Uncharacterized protein</fullName>
    </submittedName>
</protein>
<accession>A0A7J8GAA0</accession>
<feature type="region of interest" description="Disordered" evidence="1">
    <location>
        <begin position="54"/>
        <end position="234"/>
    </location>
</feature>
<name>A0A7J8GAA0_ROUAE</name>
<gene>
    <name evidence="2" type="ORF">HJG63_011630</name>
</gene>
<dbReference type="EMBL" id="JACASE010000006">
    <property type="protein sequence ID" value="KAF6457034.1"/>
    <property type="molecule type" value="Genomic_DNA"/>
</dbReference>
<sequence>MGTDGNWRRLSARAPPGVWRWRRGGGPSELGCVWWCLGWGKDSAPGRRCAVRAGPPAGVWSGPGSGPLWRGGGPGRSSEVGGSCFPPARRDVLEKLRSRVRAAGEGQQGLGGPQGSPHAAGPPWGPTPSGAPWRGGGGRKRAVGANPEEGRWSAAPQATSGLVELRPLARGRRGGREALVLTSRGPAGDGGSGHSTPHRPPPAPADSGVRRQCARGGASQLRGRGSGREPRETHVGLWVGRWLRDRLLGSP</sequence>
<comment type="caution">
    <text evidence="2">The sequence shown here is derived from an EMBL/GenBank/DDBJ whole genome shotgun (WGS) entry which is preliminary data.</text>
</comment>
<evidence type="ECO:0000313" key="3">
    <source>
        <dbReference type="Proteomes" id="UP000593571"/>
    </source>
</evidence>
<reference evidence="2 3" key="1">
    <citation type="journal article" date="2020" name="Nature">
        <title>Six reference-quality genomes reveal evolution of bat adaptations.</title>
        <authorList>
            <person name="Jebb D."/>
            <person name="Huang Z."/>
            <person name="Pippel M."/>
            <person name="Hughes G.M."/>
            <person name="Lavrichenko K."/>
            <person name="Devanna P."/>
            <person name="Winkler S."/>
            <person name="Jermiin L.S."/>
            <person name="Skirmuntt E.C."/>
            <person name="Katzourakis A."/>
            <person name="Burkitt-Gray L."/>
            <person name="Ray D.A."/>
            <person name="Sullivan K.A.M."/>
            <person name="Roscito J.G."/>
            <person name="Kirilenko B.M."/>
            <person name="Davalos L.M."/>
            <person name="Corthals A.P."/>
            <person name="Power M.L."/>
            <person name="Jones G."/>
            <person name="Ransome R.D."/>
            <person name="Dechmann D.K.N."/>
            <person name="Locatelli A.G."/>
            <person name="Puechmaille S.J."/>
            <person name="Fedrigo O."/>
            <person name="Jarvis E.D."/>
            <person name="Hiller M."/>
            <person name="Vernes S.C."/>
            <person name="Myers E.W."/>
            <person name="Teeling E.C."/>
        </authorList>
    </citation>
    <scope>NUCLEOTIDE SEQUENCE [LARGE SCALE GENOMIC DNA]</scope>
    <source>
        <strain evidence="2">MRouAeg1</strain>
        <tissue evidence="2">Muscle</tissue>
    </source>
</reference>
<feature type="compositionally biased region" description="Basic and acidic residues" evidence="1">
    <location>
        <begin position="88"/>
        <end position="97"/>
    </location>
</feature>
<dbReference type="Proteomes" id="UP000593571">
    <property type="component" value="Unassembled WGS sequence"/>
</dbReference>
<organism evidence="2 3">
    <name type="scientific">Rousettus aegyptiacus</name>
    <name type="common">Egyptian fruit bat</name>
    <name type="synonym">Pteropus aegyptiacus</name>
    <dbReference type="NCBI Taxonomy" id="9407"/>
    <lineage>
        <taxon>Eukaryota</taxon>
        <taxon>Metazoa</taxon>
        <taxon>Chordata</taxon>
        <taxon>Craniata</taxon>
        <taxon>Vertebrata</taxon>
        <taxon>Euteleostomi</taxon>
        <taxon>Mammalia</taxon>
        <taxon>Eutheria</taxon>
        <taxon>Laurasiatheria</taxon>
        <taxon>Chiroptera</taxon>
        <taxon>Yinpterochiroptera</taxon>
        <taxon>Pteropodoidea</taxon>
        <taxon>Pteropodidae</taxon>
        <taxon>Rousettinae</taxon>
        <taxon>Rousettus</taxon>
    </lineage>
</organism>
<proteinExistence type="predicted"/>
<evidence type="ECO:0000256" key="1">
    <source>
        <dbReference type="SAM" id="MobiDB-lite"/>
    </source>
</evidence>
<feature type="compositionally biased region" description="Gly residues" evidence="1">
    <location>
        <begin position="61"/>
        <end position="75"/>
    </location>
</feature>
<dbReference type="AlphaFoldDB" id="A0A7J8GAA0"/>
<evidence type="ECO:0000313" key="2">
    <source>
        <dbReference type="EMBL" id="KAF6457034.1"/>
    </source>
</evidence>
<keyword evidence="3" id="KW-1185">Reference proteome</keyword>